<sequence>MNRMTMDINIQQRVRVEATTSLINTTTSSPSSSISTRSLPTTTTTIPQRSIKRSFDVAFLMAPDENLAKKQLQQEKQLRLASSVSVLHRTTYSDIHMLGELSESSLRKNSSMIG</sequence>
<feature type="non-terminal residue" evidence="2">
    <location>
        <position position="1"/>
    </location>
</feature>
<feature type="non-terminal residue" evidence="2">
    <location>
        <position position="114"/>
    </location>
</feature>
<evidence type="ECO:0000313" key="2">
    <source>
        <dbReference type="EMBL" id="KAJ9591105.1"/>
    </source>
</evidence>
<dbReference type="EMBL" id="JASPKZ010003887">
    <property type="protein sequence ID" value="KAJ9591105.1"/>
    <property type="molecule type" value="Genomic_DNA"/>
</dbReference>
<proteinExistence type="predicted"/>
<gene>
    <name evidence="2" type="ORF">L9F63_002386</name>
</gene>
<dbReference type="AlphaFoldDB" id="A0AAD8A2V6"/>
<reference evidence="2" key="1">
    <citation type="journal article" date="2023" name="IScience">
        <title>Live-bearing cockroach genome reveals convergent evolutionary mechanisms linked to viviparity in insects and beyond.</title>
        <authorList>
            <person name="Fouks B."/>
            <person name="Harrison M.C."/>
            <person name="Mikhailova A.A."/>
            <person name="Marchal E."/>
            <person name="English S."/>
            <person name="Carruthers M."/>
            <person name="Jennings E.C."/>
            <person name="Chiamaka E.L."/>
            <person name="Frigard R.A."/>
            <person name="Pippel M."/>
            <person name="Attardo G.M."/>
            <person name="Benoit J.B."/>
            <person name="Bornberg-Bauer E."/>
            <person name="Tobe S.S."/>
        </authorList>
    </citation>
    <scope>NUCLEOTIDE SEQUENCE</scope>
    <source>
        <strain evidence="2">Stay&amp;Tobe</strain>
    </source>
</reference>
<protein>
    <submittedName>
        <fullName evidence="2">Uncharacterized protein</fullName>
    </submittedName>
</protein>
<reference evidence="2" key="2">
    <citation type="submission" date="2023-05" db="EMBL/GenBank/DDBJ databases">
        <authorList>
            <person name="Fouks B."/>
        </authorList>
    </citation>
    <scope>NUCLEOTIDE SEQUENCE</scope>
    <source>
        <strain evidence="2">Stay&amp;Tobe</strain>
        <tissue evidence="2">Testes</tissue>
    </source>
</reference>
<keyword evidence="3" id="KW-1185">Reference proteome</keyword>
<organism evidence="2 3">
    <name type="scientific">Diploptera punctata</name>
    <name type="common">Pacific beetle cockroach</name>
    <dbReference type="NCBI Taxonomy" id="6984"/>
    <lineage>
        <taxon>Eukaryota</taxon>
        <taxon>Metazoa</taxon>
        <taxon>Ecdysozoa</taxon>
        <taxon>Arthropoda</taxon>
        <taxon>Hexapoda</taxon>
        <taxon>Insecta</taxon>
        <taxon>Pterygota</taxon>
        <taxon>Neoptera</taxon>
        <taxon>Polyneoptera</taxon>
        <taxon>Dictyoptera</taxon>
        <taxon>Blattodea</taxon>
        <taxon>Blaberoidea</taxon>
        <taxon>Blaberidae</taxon>
        <taxon>Diplopterinae</taxon>
        <taxon>Diploptera</taxon>
    </lineage>
</organism>
<comment type="caution">
    <text evidence="2">The sequence shown here is derived from an EMBL/GenBank/DDBJ whole genome shotgun (WGS) entry which is preliminary data.</text>
</comment>
<feature type="region of interest" description="Disordered" evidence="1">
    <location>
        <begin position="22"/>
        <end position="45"/>
    </location>
</feature>
<accession>A0AAD8A2V6</accession>
<dbReference type="Proteomes" id="UP001233999">
    <property type="component" value="Unassembled WGS sequence"/>
</dbReference>
<name>A0AAD8A2V6_DIPPU</name>
<evidence type="ECO:0000256" key="1">
    <source>
        <dbReference type="SAM" id="MobiDB-lite"/>
    </source>
</evidence>
<evidence type="ECO:0000313" key="3">
    <source>
        <dbReference type="Proteomes" id="UP001233999"/>
    </source>
</evidence>